<keyword evidence="2" id="KW-1185">Reference proteome</keyword>
<accession>S2DGU8</accession>
<protein>
    <submittedName>
        <fullName evidence="1">Uncharacterized protein</fullName>
    </submittedName>
</protein>
<reference evidence="1 2" key="1">
    <citation type="journal article" date="2013" name="Genome Announc.">
        <title>Draft Genome Sequence of Indibacter alkaliphilus Strain LW1T, Isolated from Lonar Lake, a Haloalkaline Lake in the Buldana District of Maharashtra, India.</title>
        <authorList>
            <person name="Singh A."/>
            <person name="Kumar Jangir P."/>
            <person name="Sharma R."/>
            <person name="Singh A."/>
            <person name="Kumar Pinnaka A."/>
            <person name="Shivaji S."/>
        </authorList>
    </citation>
    <scope>NUCLEOTIDE SEQUENCE [LARGE SCALE GENOMIC DNA]</scope>
    <source>
        <strain evidence="2">CCUG 57479 / KCTC 22604 / LW1</strain>
    </source>
</reference>
<dbReference type="AlphaFoldDB" id="S2DGU8"/>
<dbReference type="EMBL" id="ALWO02000035">
    <property type="protein sequence ID" value="EOZ96340.1"/>
    <property type="molecule type" value="Genomic_DNA"/>
</dbReference>
<evidence type="ECO:0000313" key="1">
    <source>
        <dbReference type="EMBL" id="EOZ96340.1"/>
    </source>
</evidence>
<sequence>MGFEVLLPTDALAEYISGYFLVENDFDGNEEVKIMENGTSLGIGIGKPFEFTFQKEDEELGGFEKYDKIYVFNNIGKTNPLYVKGKVVLFFVVLTPLGYKYLSNGARINFPDDFFPLSRLGVPAFNLIIKRKLRFCQDTMEGIKVIEKELCRYFLKLKNVPEEGEYKIQDPFLGLG</sequence>
<evidence type="ECO:0000313" key="2">
    <source>
        <dbReference type="Proteomes" id="UP000006073"/>
    </source>
</evidence>
<proteinExistence type="predicted"/>
<dbReference type="OrthoDB" id="838141at2"/>
<name>S2DGU8_INDAL</name>
<dbReference type="STRING" id="1189612.A33Q_2461"/>
<dbReference type="Proteomes" id="UP000006073">
    <property type="component" value="Unassembled WGS sequence"/>
</dbReference>
<gene>
    <name evidence="1" type="ORF">A33Q_2461</name>
</gene>
<dbReference type="RefSeq" id="WP_009036467.1">
    <property type="nucleotide sequence ID" value="NZ_ALWO02000035.1"/>
</dbReference>
<comment type="caution">
    <text evidence="1">The sequence shown here is derived from an EMBL/GenBank/DDBJ whole genome shotgun (WGS) entry which is preliminary data.</text>
</comment>
<organism evidence="1 2">
    <name type="scientific">Indibacter alkaliphilus (strain CCUG 57479 / KCTC 22604 / LW1)</name>
    <dbReference type="NCBI Taxonomy" id="1189612"/>
    <lineage>
        <taxon>Bacteria</taxon>
        <taxon>Pseudomonadati</taxon>
        <taxon>Bacteroidota</taxon>
        <taxon>Cytophagia</taxon>
        <taxon>Cytophagales</taxon>
        <taxon>Cyclobacteriaceae</taxon>
    </lineage>
</organism>